<reference evidence="3" key="1">
    <citation type="submission" date="2017-05" db="UniProtKB">
        <authorList>
            <consortium name="EnsemblMetazoa"/>
        </authorList>
    </citation>
    <scope>IDENTIFICATION</scope>
</reference>
<dbReference type="Pfam" id="PF05699">
    <property type="entry name" value="Dimer_Tnp_hAT"/>
    <property type="match status" value="1"/>
</dbReference>
<evidence type="ECO:0000313" key="3">
    <source>
        <dbReference type="EnsemblMetazoa" id="Aqu2.1.33224_001"/>
    </source>
</evidence>
<dbReference type="EnsemblMetazoa" id="Aqu2.1.33224_001">
    <property type="protein sequence ID" value="Aqu2.1.33224_001"/>
    <property type="gene ID" value="Aqu2.1.33224"/>
</dbReference>
<accession>A0A1X7V0B1</accession>
<dbReference type="Pfam" id="PF14291">
    <property type="entry name" value="DUF4371"/>
    <property type="match status" value="1"/>
</dbReference>
<proteinExistence type="predicted"/>
<dbReference type="PANTHER" id="PTHR45749">
    <property type="match status" value="1"/>
</dbReference>
<evidence type="ECO:0008006" key="4">
    <source>
        <dbReference type="Google" id="ProtNLM"/>
    </source>
</evidence>
<dbReference type="InParanoid" id="A0A1X7V0B1"/>
<protein>
    <recommendedName>
        <fullName evidence="4">HAT C-terminal dimerisation domain-containing protein</fullName>
    </recommendedName>
</protein>
<organism evidence="3">
    <name type="scientific">Amphimedon queenslandica</name>
    <name type="common">Sponge</name>
    <dbReference type="NCBI Taxonomy" id="400682"/>
    <lineage>
        <taxon>Eukaryota</taxon>
        <taxon>Metazoa</taxon>
        <taxon>Porifera</taxon>
        <taxon>Demospongiae</taxon>
        <taxon>Heteroscleromorpha</taxon>
        <taxon>Haplosclerida</taxon>
        <taxon>Niphatidae</taxon>
        <taxon>Amphimedon</taxon>
    </lineage>
</organism>
<dbReference type="OrthoDB" id="6617140at2759"/>
<evidence type="ECO:0000259" key="1">
    <source>
        <dbReference type="Pfam" id="PF05699"/>
    </source>
</evidence>
<dbReference type="InterPro" id="IPR025398">
    <property type="entry name" value="DUF4371"/>
</dbReference>
<name>A0A1X7V0B1_AMPQE</name>
<sequence length="336" mass="38149">MRSKQVHENRQYVMYVMEALLYCGQQGIAICGHRETEKVGSFISVGNYLNLLKLQSRHTDFLRKRLGSGPKNASLLGHYYQISMLQVLAESVLGYIKDEVRAARYYSIVTDKTKHISNKEQMTSVICYALKGVVHERFISYTHCEELNAAALQNISTRFSLLREIIPNYAAAASCIEATEKTLANLKCKDQWDKIWDEAAVFAQAHKPILTHYGNDEECISSELLTAPTVLCKVSSLTCINQVYSHLNEVNECFPLLLEALQIAMTIGVTTATAERTFSSLRRLKTFLRSTILQKRLNHLSLLRIKKDLSAKLWDNLGDVVLKFSPEHKNSRMVLQ</sequence>
<dbReference type="GO" id="GO:0046983">
    <property type="term" value="F:protein dimerization activity"/>
    <property type="evidence" value="ECO:0007669"/>
    <property type="project" value="InterPro"/>
</dbReference>
<feature type="domain" description="HAT C-terminal dimerisation" evidence="1">
    <location>
        <begin position="247"/>
        <end position="309"/>
    </location>
</feature>
<dbReference type="AlphaFoldDB" id="A0A1X7V0B1"/>
<dbReference type="STRING" id="400682.A0A1X7V0B1"/>
<feature type="domain" description="DUF4371" evidence="2">
    <location>
        <begin position="25"/>
        <end position="154"/>
    </location>
</feature>
<dbReference type="InterPro" id="IPR008906">
    <property type="entry name" value="HATC_C_dom"/>
</dbReference>
<dbReference type="PANTHER" id="PTHR45749:SF37">
    <property type="entry name" value="OS05G0311600 PROTEIN"/>
    <property type="match status" value="1"/>
</dbReference>
<evidence type="ECO:0000259" key="2">
    <source>
        <dbReference type="Pfam" id="PF14291"/>
    </source>
</evidence>